<comment type="caution">
    <text evidence="4">The sequence shown here is derived from an EMBL/GenBank/DDBJ whole genome shotgun (WGS) entry which is preliminary data.</text>
</comment>
<dbReference type="GO" id="GO:0016628">
    <property type="term" value="F:oxidoreductase activity, acting on the CH-CH group of donors, NAD or NADP as acceptor"/>
    <property type="evidence" value="ECO:0007669"/>
    <property type="project" value="InterPro"/>
</dbReference>
<keyword evidence="5" id="KW-1185">Reference proteome</keyword>
<dbReference type="PANTHER" id="PTHR43205:SF12">
    <property type="entry name" value="OS06G0602900 PROTEIN"/>
    <property type="match status" value="1"/>
</dbReference>
<sequence length="211" mass="23310">MMRRFVSKFPRWTIGFRKFDDFLYLLDVLILLICLCASSKVFTKPDSNGIIVKNLYVSIDPYQLNRMKCFSSSQKASGYAVSLAPGHVIDAYGVGKVVASENPEFEKGDLGLVDSQPMLDIFKFANPRRVKSVCSIPILSLWAVGFFNGLGACCFGYLRLLWASVGWGPGTRAFWGLGAFSMGYGLSRSWALGLSQWAIGYLGAGLWAWGL</sequence>
<gene>
    <name evidence="4" type="ORF">FNV43_RR03454</name>
</gene>
<dbReference type="Proteomes" id="UP000796880">
    <property type="component" value="Unassembled WGS sequence"/>
</dbReference>
<keyword evidence="1" id="KW-0560">Oxidoreductase</keyword>
<dbReference type="OrthoDB" id="809632at2759"/>
<evidence type="ECO:0000313" key="5">
    <source>
        <dbReference type="Proteomes" id="UP000796880"/>
    </source>
</evidence>
<keyword evidence="2" id="KW-0812">Transmembrane</keyword>
<feature type="domain" description="Oxidoreductase N-terminal" evidence="3">
    <location>
        <begin position="43"/>
        <end position="110"/>
    </location>
</feature>
<dbReference type="Gene3D" id="3.90.180.10">
    <property type="entry name" value="Medium-chain alcohol dehydrogenases, catalytic domain"/>
    <property type="match status" value="1"/>
</dbReference>
<accession>A0A8K0MNQ3</accession>
<reference evidence="4" key="1">
    <citation type="submission" date="2020-03" db="EMBL/GenBank/DDBJ databases">
        <title>A high-quality chromosome-level genome assembly of a woody plant with both climbing and erect habits, Rhamnella rubrinervis.</title>
        <authorList>
            <person name="Lu Z."/>
            <person name="Yang Y."/>
            <person name="Zhu X."/>
            <person name="Sun Y."/>
        </authorList>
    </citation>
    <scope>NUCLEOTIDE SEQUENCE</scope>
    <source>
        <strain evidence="4">BYM</strain>
        <tissue evidence="4">Leaf</tissue>
    </source>
</reference>
<dbReference type="InterPro" id="IPR045010">
    <property type="entry name" value="MDR_fam"/>
</dbReference>
<dbReference type="SUPFAM" id="SSF50129">
    <property type="entry name" value="GroES-like"/>
    <property type="match status" value="1"/>
</dbReference>
<evidence type="ECO:0000256" key="2">
    <source>
        <dbReference type="SAM" id="Phobius"/>
    </source>
</evidence>
<evidence type="ECO:0000256" key="1">
    <source>
        <dbReference type="ARBA" id="ARBA00023002"/>
    </source>
</evidence>
<proteinExistence type="predicted"/>
<name>A0A8K0MNQ3_9ROSA</name>
<feature type="transmembrane region" description="Helical" evidence="2">
    <location>
        <begin position="190"/>
        <end position="209"/>
    </location>
</feature>
<evidence type="ECO:0000313" key="4">
    <source>
        <dbReference type="EMBL" id="KAF3453021.1"/>
    </source>
</evidence>
<organism evidence="4 5">
    <name type="scientific">Rhamnella rubrinervis</name>
    <dbReference type="NCBI Taxonomy" id="2594499"/>
    <lineage>
        <taxon>Eukaryota</taxon>
        <taxon>Viridiplantae</taxon>
        <taxon>Streptophyta</taxon>
        <taxon>Embryophyta</taxon>
        <taxon>Tracheophyta</taxon>
        <taxon>Spermatophyta</taxon>
        <taxon>Magnoliopsida</taxon>
        <taxon>eudicotyledons</taxon>
        <taxon>Gunneridae</taxon>
        <taxon>Pentapetalae</taxon>
        <taxon>rosids</taxon>
        <taxon>fabids</taxon>
        <taxon>Rosales</taxon>
        <taxon>Rhamnaceae</taxon>
        <taxon>rhamnoid group</taxon>
        <taxon>Rhamneae</taxon>
        <taxon>Rhamnella</taxon>
    </lineage>
</organism>
<dbReference type="InterPro" id="IPR011032">
    <property type="entry name" value="GroES-like_sf"/>
</dbReference>
<evidence type="ECO:0000259" key="3">
    <source>
        <dbReference type="Pfam" id="PF16884"/>
    </source>
</evidence>
<keyword evidence="2" id="KW-1133">Transmembrane helix</keyword>
<feature type="transmembrane region" description="Helical" evidence="2">
    <location>
        <begin position="138"/>
        <end position="158"/>
    </location>
</feature>
<dbReference type="PANTHER" id="PTHR43205">
    <property type="entry name" value="PROSTAGLANDIN REDUCTASE"/>
    <property type="match status" value="1"/>
</dbReference>
<protein>
    <recommendedName>
        <fullName evidence="3">Oxidoreductase N-terminal domain-containing protein</fullName>
    </recommendedName>
</protein>
<dbReference type="AlphaFoldDB" id="A0A8K0MNQ3"/>
<dbReference type="EMBL" id="VOIH02000002">
    <property type="protein sequence ID" value="KAF3453021.1"/>
    <property type="molecule type" value="Genomic_DNA"/>
</dbReference>
<dbReference type="InterPro" id="IPR041694">
    <property type="entry name" value="ADH_N_2"/>
</dbReference>
<keyword evidence="2" id="KW-0472">Membrane</keyword>
<dbReference type="Pfam" id="PF16884">
    <property type="entry name" value="ADH_N_2"/>
    <property type="match status" value="1"/>
</dbReference>